<feature type="compositionally biased region" description="Basic and acidic residues" evidence="5">
    <location>
        <begin position="136"/>
        <end position="147"/>
    </location>
</feature>
<organism evidence="7 8">
    <name type="scientific">Culex pipiens pipiens</name>
    <name type="common">Northern house mosquito</name>
    <dbReference type="NCBI Taxonomy" id="38569"/>
    <lineage>
        <taxon>Eukaryota</taxon>
        <taxon>Metazoa</taxon>
        <taxon>Ecdysozoa</taxon>
        <taxon>Arthropoda</taxon>
        <taxon>Hexapoda</taxon>
        <taxon>Insecta</taxon>
        <taxon>Pterygota</taxon>
        <taxon>Neoptera</taxon>
        <taxon>Endopterygota</taxon>
        <taxon>Diptera</taxon>
        <taxon>Nematocera</taxon>
        <taxon>Culicoidea</taxon>
        <taxon>Culicidae</taxon>
        <taxon>Culicinae</taxon>
        <taxon>Culicini</taxon>
        <taxon>Culex</taxon>
        <taxon>Culex</taxon>
    </lineage>
</organism>
<feature type="compositionally biased region" description="Low complexity" evidence="5">
    <location>
        <begin position="207"/>
        <end position="220"/>
    </location>
</feature>
<dbReference type="SUPFAM" id="SSF89837">
    <property type="entry name" value="Doublecortin (DC)"/>
    <property type="match status" value="1"/>
</dbReference>
<proteinExistence type="predicted"/>
<feature type="compositionally biased region" description="Low complexity" evidence="5">
    <location>
        <begin position="20"/>
        <end position="32"/>
    </location>
</feature>
<feature type="domain" description="Doublecortin" evidence="6">
    <location>
        <begin position="510"/>
        <end position="592"/>
    </location>
</feature>
<dbReference type="PROSITE" id="PS50309">
    <property type="entry name" value="DC"/>
    <property type="match status" value="1"/>
</dbReference>
<name>A0ABD1CEC9_CULPP</name>
<dbReference type="PANTHER" id="PTHR23004">
    <property type="entry name" value="DOUBLECORTIN DOMAIN CONTAINING 2"/>
    <property type="match status" value="1"/>
</dbReference>
<evidence type="ECO:0000256" key="4">
    <source>
        <dbReference type="ARBA" id="ARBA00023212"/>
    </source>
</evidence>
<keyword evidence="3" id="KW-0677">Repeat</keyword>
<dbReference type="Gene3D" id="3.10.20.230">
    <property type="entry name" value="Doublecortin domain"/>
    <property type="match status" value="1"/>
</dbReference>
<evidence type="ECO:0000313" key="8">
    <source>
        <dbReference type="Proteomes" id="UP001562425"/>
    </source>
</evidence>
<comment type="caution">
    <text evidence="7">The sequence shown here is derived from an EMBL/GenBank/DDBJ whole genome shotgun (WGS) entry which is preliminary data.</text>
</comment>
<evidence type="ECO:0000256" key="1">
    <source>
        <dbReference type="ARBA" id="ARBA00004245"/>
    </source>
</evidence>
<protein>
    <recommendedName>
        <fullName evidence="6">Doublecortin domain-containing protein</fullName>
    </recommendedName>
</protein>
<feature type="region of interest" description="Disordered" evidence="5">
    <location>
        <begin position="125"/>
        <end position="149"/>
    </location>
</feature>
<evidence type="ECO:0000259" key="6">
    <source>
        <dbReference type="PROSITE" id="PS50309"/>
    </source>
</evidence>
<evidence type="ECO:0000256" key="2">
    <source>
        <dbReference type="ARBA" id="ARBA00022490"/>
    </source>
</evidence>
<feature type="region of interest" description="Disordered" evidence="5">
    <location>
        <begin position="1"/>
        <end position="47"/>
    </location>
</feature>
<keyword evidence="8" id="KW-1185">Reference proteome</keyword>
<dbReference type="GO" id="GO:0008017">
    <property type="term" value="F:microtubule binding"/>
    <property type="evidence" value="ECO:0007669"/>
    <property type="project" value="UniProtKB-ARBA"/>
</dbReference>
<dbReference type="Proteomes" id="UP001562425">
    <property type="component" value="Unassembled WGS sequence"/>
</dbReference>
<gene>
    <name evidence="7" type="ORF">pipiens_004837</name>
</gene>
<reference evidence="7 8" key="1">
    <citation type="submission" date="2024-05" db="EMBL/GenBank/DDBJ databases">
        <title>Culex pipiens pipiens assembly and annotation.</title>
        <authorList>
            <person name="Alout H."/>
            <person name="Durand T."/>
        </authorList>
    </citation>
    <scope>NUCLEOTIDE SEQUENCE [LARGE SCALE GENOMIC DNA]</scope>
    <source>
        <strain evidence="7">HA-2024</strain>
        <tissue evidence="7">Whole body</tissue>
    </source>
</reference>
<evidence type="ECO:0000256" key="3">
    <source>
        <dbReference type="ARBA" id="ARBA00022737"/>
    </source>
</evidence>
<dbReference type="PANTHER" id="PTHR23004:SF11">
    <property type="entry name" value="PROTEIN RPI-1"/>
    <property type="match status" value="1"/>
</dbReference>
<keyword evidence="2" id="KW-0963">Cytoplasm</keyword>
<feature type="region of interest" description="Disordered" evidence="5">
    <location>
        <begin position="161"/>
        <end position="369"/>
    </location>
</feature>
<dbReference type="SMART" id="SM00537">
    <property type="entry name" value="DCX"/>
    <property type="match status" value="1"/>
</dbReference>
<dbReference type="InterPro" id="IPR036572">
    <property type="entry name" value="Doublecortin_dom_sf"/>
</dbReference>
<keyword evidence="4" id="KW-0206">Cytoskeleton</keyword>
<evidence type="ECO:0000313" key="7">
    <source>
        <dbReference type="EMBL" id="KAL1374714.1"/>
    </source>
</evidence>
<dbReference type="GO" id="GO:0005856">
    <property type="term" value="C:cytoskeleton"/>
    <property type="evidence" value="ECO:0007669"/>
    <property type="project" value="UniProtKB-SubCell"/>
</dbReference>
<dbReference type="FunFam" id="3.10.20.230:FF:000018">
    <property type="entry name" value="Echinoderm microtubule-associated protein-like CG42247"/>
    <property type="match status" value="1"/>
</dbReference>
<dbReference type="AlphaFoldDB" id="A0ABD1CEC9"/>
<feature type="compositionally biased region" description="Pro residues" evidence="5">
    <location>
        <begin position="236"/>
        <end position="245"/>
    </location>
</feature>
<sequence length="593" mass="62243">MHQSLLGHTAEGPANGARKVSSPSDTVSSSDPENYYYEEEDDDDDRRLQRHPRPLAEAASEFHQVAAPPYVPIRSYTSNVNKYYRGGNFGHHGIASASTAYYRSNGYLDEQRYEREQVPVAREWHGVGTSGNYNGRHPDQNGTRRGESYGNNFIIMTSELGADAPERNPRTPPGATPAMASGENGPASQVSGLPTSPGNGTFGTGPANQQANIINNNNNNSSSGQKEANESEPSAAPAPPLPAKPKPLIKSKESVSPLPLKRAASNKPTTPIRDINGNSGVGGPGNFDASPVADGDPQGPGAALSGDLAGGVPGGIRNNPNAPTRALGGIKPRKGGGWKARPQDSESFNNGFSPTDDDEAGTGGINTRNVNPVITSNVVVKGGKIGSSGGGAIGGGGRGGWGANRRAIQPVAVLPPSGSRVQSPSAEGLPIAAGVPPPMDIQSENSSSQNLPTPVHPAISGAARTLSRTDLSFDNTPGPSGLLPHNPGVPGTIGGNPQSRYSNLSFWKARRVLFYRNGDPFFPGVEIRFKPGRDICTLEALLDKISARMDLPRGARYIFSMDGDRKYSLDELEDGSSYVASSFKVFKVGTLQK</sequence>
<feature type="compositionally biased region" description="Polar residues" evidence="5">
    <location>
        <begin position="186"/>
        <end position="199"/>
    </location>
</feature>
<dbReference type="InterPro" id="IPR003533">
    <property type="entry name" value="Doublecortin_dom"/>
</dbReference>
<dbReference type="Pfam" id="PF03607">
    <property type="entry name" value="DCX"/>
    <property type="match status" value="1"/>
</dbReference>
<dbReference type="EMBL" id="JBEHCU010013093">
    <property type="protein sequence ID" value="KAL1374714.1"/>
    <property type="molecule type" value="Genomic_DNA"/>
</dbReference>
<evidence type="ECO:0000256" key="5">
    <source>
        <dbReference type="SAM" id="MobiDB-lite"/>
    </source>
</evidence>
<comment type="subcellular location">
    <subcellularLocation>
        <location evidence="1">Cytoplasm</location>
        <location evidence="1">Cytoskeleton</location>
    </subcellularLocation>
</comment>
<accession>A0ABD1CEC9</accession>